<dbReference type="GO" id="GO:0061711">
    <property type="term" value="F:tRNA N(6)-L-threonylcarbamoyladenine synthase activity"/>
    <property type="evidence" value="ECO:0007669"/>
    <property type="project" value="UniProtKB-EC"/>
</dbReference>
<comment type="function">
    <text evidence="6">Required for the formation of a threonylcarbamoyl group on adenosine at position 37 (t(6)A37) in tRNAs that read codons beginning with adenine. Is involved in the transfer of the threonylcarbamoyl moiety of threonylcarbamoyl-AMP (TC-AMP) to the N6 group of A37, together with TsaE and TsaB. TsaD likely plays a direct catalytic role in this reaction.</text>
</comment>
<feature type="binding site" evidence="6">
    <location>
        <position position="169"/>
    </location>
    <ligand>
        <name>substrate</name>
    </ligand>
</feature>
<dbReference type="NCBIfam" id="TIGR03723">
    <property type="entry name" value="T6A_TsaD_YgjD"/>
    <property type="match status" value="1"/>
</dbReference>
<comment type="similarity">
    <text evidence="6">Belongs to the KAE1 / TsaD family.</text>
</comment>
<dbReference type="PROSITE" id="PS01016">
    <property type="entry name" value="GLYCOPROTEASE"/>
    <property type="match status" value="1"/>
</dbReference>
<evidence type="ECO:0000256" key="6">
    <source>
        <dbReference type="HAMAP-Rule" id="MF_01445"/>
    </source>
</evidence>
<gene>
    <name evidence="6" type="primary">tsaD</name>
    <name evidence="8" type="ORF">VE96_C0019G0002</name>
</gene>
<feature type="binding site" evidence="6">
    <location>
        <position position="319"/>
    </location>
    <ligand>
        <name>Fe cation</name>
        <dbReference type="ChEBI" id="CHEBI:24875"/>
    </ligand>
</feature>
<dbReference type="PANTHER" id="PTHR11735:SF6">
    <property type="entry name" value="TRNA N6-ADENOSINE THREONYLCARBAMOYLTRANSFERASE, MITOCHONDRIAL"/>
    <property type="match status" value="1"/>
</dbReference>
<keyword evidence="2 6" id="KW-0819">tRNA processing</keyword>
<evidence type="ECO:0000256" key="4">
    <source>
        <dbReference type="ARBA" id="ARBA00023315"/>
    </source>
</evidence>
<dbReference type="InterPro" id="IPR017861">
    <property type="entry name" value="KAE1/TsaD"/>
</dbReference>
<protein>
    <recommendedName>
        <fullName evidence="6">tRNA N6-adenosine threonylcarbamoyltransferase</fullName>
        <ecNumber evidence="6">2.3.1.234</ecNumber>
    </recommendedName>
    <alternativeName>
        <fullName evidence="6">N6-L-threonylcarbamoyladenine synthase</fullName>
        <shortName evidence="6">t(6)A synthase</shortName>
    </alternativeName>
    <alternativeName>
        <fullName evidence="6">t(6)A37 threonylcarbamoyladenosine biosynthesis protein TsaD</fullName>
    </alternativeName>
    <alternativeName>
        <fullName evidence="6">tRNA threonylcarbamoyladenosine biosynthesis protein TsaD</fullName>
    </alternativeName>
</protein>
<accession>A0A0G1I0U0</accession>
<dbReference type="EMBL" id="LCIJ01000019">
    <property type="protein sequence ID" value="KKT52438.1"/>
    <property type="molecule type" value="Genomic_DNA"/>
</dbReference>
<feature type="binding site" evidence="6">
    <location>
        <begin position="136"/>
        <end position="140"/>
    </location>
    <ligand>
        <name>substrate</name>
    </ligand>
</feature>
<dbReference type="PANTHER" id="PTHR11735">
    <property type="entry name" value="TRNA N6-ADENOSINE THREONYLCARBAMOYLTRANSFERASE"/>
    <property type="match status" value="1"/>
</dbReference>
<evidence type="ECO:0000313" key="9">
    <source>
        <dbReference type="Proteomes" id="UP000034752"/>
    </source>
</evidence>
<dbReference type="GO" id="GO:0005737">
    <property type="term" value="C:cytoplasm"/>
    <property type="evidence" value="ECO:0007669"/>
    <property type="project" value="UniProtKB-SubCell"/>
</dbReference>
<keyword evidence="3 6" id="KW-0479">Metal-binding</keyword>
<comment type="caution">
    <text evidence="8">The sequence shown here is derived from an EMBL/GenBank/DDBJ whole genome shotgun (WGS) entry which is preliminary data.</text>
</comment>
<keyword evidence="4 6" id="KW-0012">Acyltransferase</keyword>
<dbReference type="FunFam" id="3.30.420.40:FF:000012">
    <property type="entry name" value="tRNA N6-adenosine threonylcarbamoyltransferase"/>
    <property type="match status" value="1"/>
</dbReference>
<dbReference type="PRINTS" id="PR00789">
    <property type="entry name" value="OSIALOPTASE"/>
</dbReference>
<dbReference type="EC" id="2.3.1.234" evidence="6"/>
<feature type="binding site" evidence="6">
    <location>
        <position position="182"/>
    </location>
    <ligand>
        <name>substrate</name>
    </ligand>
</feature>
<keyword evidence="6" id="KW-0408">Iron</keyword>
<dbReference type="GO" id="GO:0005506">
    <property type="term" value="F:iron ion binding"/>
    <property type="evidence" value="ECO:0007669"/>
    <property type="project" value="UniProtKB-UniRule"/>
</dbReference>
<keyword evidence="1 6" id="KW-0808">Transferase</keyword>
<evidence type="ECO:0000256" key="3">
    <source>
        <dbReference type="ARBA" id="ARBA00022723"/>
    </source>
</evidence>
<dbReference type="Pfam" id="PF00814">
    <property type="entry name" value="TsaD"/>
    <property type="match status" value="1"/>
</dbReference>
<name>A0A0G1I0U0_UNCK3</name>
<dbReference type="GO" id="GO:0002949">
    <property type="term" value="P:tRNA threonylcarbamoyladenosine modification"/>
    <property type="evidence" value="ECO:0007669"/>
    <property type="project" value="UniProtKB-UniRule"/>
</dbReference>
<comment type="catalytic activity">
    <reaction evidence="5 6">
        <text>L-threonylcarbamoyladenylate + adenosine(37) in tRNA = N(6)-L-threonylcarbamoyladenosine(37) in tRNA + AMP + H(+)</text>
        <dbReference type="Rhea" id="RHEA:37059"/>
        <dbReference type="Rhea" id="RHEA-COMP:10162"/>
        <dbReference type="Rhea" id="RHEA-COMP:10163"/>
        <dbReference type="ChEBI" id="CHEBI:15378"/>
        <dbReference type="ChEBI" id="CHEBI:73682"/>
        <dbReference type="ChEBI" id="CHEBI:74411"/>
        <dbReference type="ChEBI" id="CHEBI:74418"/>
        <dbReference type="ChEBI" id="CHEBI:456215"/>
        <dbReference type="EC" id="2.3.1.234"/>
    </reaction>
</comment>
<comment type="caution">
    <text evidence="6">Lacks conserved residue(s) required for the propagation of feature annotation.</text>
</comment>
<evidence type="ECO:0000256" key="2">
    <source>
        <dbReference type="ARBA" id="ARBA00022694"/>
    </source>
</evidence>
<proteinExistence type="inferred from homology"/>
<dbReference type="NCBIfam" id="TIGR00329">
    <property type="entry name" value="gcp_kae1"/>
    <property type="match status" value="1"/>
</dbReference>
<dbReference type="Proteomes" id="UP000034752">
    <property type="component" value="Unassembled WGS sequence"/>
</dbReference>
<dbReference type="SUPFAM" id="SSF53067">
    <property type="entry name" value="Actin-like ATPase domain"/>
    <property type="match status" value="1"/>
</dbReference>
<evidence type="ECO:0000313" key="8">
    <source>
        <dbReference type="EMBL" id="KKT52438.1"/>
    </source>
</evidence>
<dbReference type="InterPro" id="IPR043129">
    <property type="entry name" value="ATPase_NBD"/>
</dbReference>
<feature type="binding site" evidence="6">
    <location>
        <position position="116"/>
    </location>
    <ligand>
        <name>Fe cation</name>
        <dbReference type="ChEBI" id="CHEBI:24875"/>
    </ligand>
</feature>
<feature type="binding site" evidence="6">
    <location>
        <position position="291"/>
    </location>
    <ligand>
        <name>substrate</name>
    </ligand>
</feature>
<organism evidence="8 9">
    <name type="scientific">candidate division Kazan bacterium GW2011_GWA1_44_22</name>
    <dbReference type="NCBI Taxonomy" id="1620410"/>
    <lineage>
        <taxon>Bacteria</taxon>
        <taxon>Bacteria division Kazan-3B-28</taxon>
    </lineage>
</organism>
<dbReference type="AlphaFoldDB" id="A0A0G1I0U0"/>
<keyword evidence="6" id="KW-0963">Cytoplasm</keyword>
<feature type="binding site" evidence="6">
    <location>
        <position position="112"/>
    </location>
    <ligand>
        <name>Fe cation</name>
        <dbReference type="ChEBI" id="CHEBI:24875"/>
    </ligand>
</feature>
<dbReference type="InterPro" id="IPR017860">
    <property type="entry name" value="Peptidase_M22_CS"/>
</dbReference>
<sequence>MNIILGIESSCDDTAVAVVADGHKLIGSLVASQVKLHSQFGGVVPEVASRQHLATILPLVDELFQKTKLTRDDIDAIAVTTGPGLLGSLLIGINTAKTLAYLWKKPLIPVDHLVGHIYSNWVSHHIPAQWPLLALVVSGGHSELILMQGPTKFVSVGGTRDDAAGEAFDKAAKILRLGYPGGPAIAAEAAKLKTHPVRNLSTGIKTFPISNGVKNEKLKIELPRPMINDGLDMSFSGLKTALSKIANKFDRAAVAHEFQKAVVEVLAAKTNRAIKKYRPTALLLAGGVAANQVLREKLAQVAQQQKINYYVPELKYCMDNAVMIALAAYFLRKRENNQWYNVKVKTNSEFTEKNSPPARGGVRGGGSIN</sequence>
<reference evidence="8 9" key="1">
    <citation type="journal article" date="2015" name="Nature">
        <title>rRNA introns, odd ribosomes, and small enigmatic genomes across a large radiation of phyla.</title>
        <authorList>
            <person name="Brown C.T."/>
            <person name="Hug L.A."/>
            <person name="Thomas B.C."/>
            <person name="Sharon I."/>
            <person name="Castelle C.J."/>
            <person name="Singh A."/>
            <person name="Wilkins M.J."/>
            <person name="Williams K.H."/>
            <person name="Banfield J.F."/>
        </authorList>
    </citation>
    <scope>NUCLEOTIDE SEQUENCE [LARGE SCALE GENOMIC DNA]</scope>
</reference>
<dbReference type="InterPro" id="IPR000905">
    <property type="entry name" value="Gcp-like_dom"/>
</dbReference>
<evidence type="ECO:0000256" key="5">
    <source>
        <dbReference type="ARBA" id="ARBA00048117"/>
    </source>
</evidence>
<dbReference type="Gene3D" id="3.30.420.40">
    <property type="match status" value="2"/>
</dbReference>
<evidence type="ECO:0000256" key="1">
    <source>
        <dbReference type="ARBA" id="ARBA00022679"/>
    </source>
</evidence>
<evidence type="ECO:0000259" key="7">
    <source>
        <dbReference type="Pfam" id="PF00814"/>
    </source>
</evidence>
<dbReference type="HAMAP" id="MF_01445">
    <property type="entry name" value="TsaD"/>
    <property type="match status" value="1"/>
</dbReference>
<comment type="subcellular location">
    <subcellularLocation>
        <location evidence="6">Cytoplasm</location>
    </subcellularLocation>
</comment>
<dbReference type="CDD" id="cd24133">
    <property type="entry name" value="ASKHA_NBD_TsaD_bac"/>
    <property type="match status" value="1"/>
</dbReference>
<dbReference type="InterPro" id="IPR022450">
    <property type="entry name" value="TsaD"/>
</dbReference>
<dbReference type="PATRIC" id="fig|1620410.3.peg.294"/>
<feature type="domain" description="Gcp-like" evidence="7">
    <location>
        <begin position="25"/>
        <end position="325"/>
    </location>
</feature>
<comment type="cofactor">
    <cofactor evidence="6">
        <name>Fe(2+)</name>
        <dbReference type="ChEBI" id="CHEBI:29033"/>
    </cofactor>
    <text evidence="6">Binds 1 Fe(2+) ion per subunit.</text>
</comment>